<accession>A0ABT1XSG8</accession>
<comment type="caution">
    <text evidence="2">The sequence shown here is derived from an EMBL/GenBank/DDBJ whole genome shotgun (WGS) entry which is preliminary data.</text>
</comment>
<name>A0ABT1XSG8_9SPHN</name>
<feature type="transmembrane region" description="Helical" evidence="1">
    <location>
        <begin position="70"/>
        <end position="93"/>
    </location>
</feature>
<evidence type="ECO:0000313" key="3">
    <source>
        <dbReference type="Proteomes" id="UP001206067"/>
    </source>
</evidence>
<proteinExistence type="predicted"/>
<dbReference type="EMBL" id="JANKHH010000006">
    <property type="protein sequence ID" value="MCR2834603.1"/>
    <property type="molecule type" value="Genomic_DNA"/>
</dbReference>
<dbReference type="RefSeq" id="WP_257596439.1">
    <property type="nucleotide sequence ID" value="NZ_JANKHH010000006.1"/>
</dbReference>
<keyword evidence="1" id="KW-1133">Transmembrane helix</keyword>
<protein>
    <submittedName>
        <fullName evidence="2">Uncharacterized protein</fullName>
    </submittedName>
</protein>
<keyword evidence="3" id="KW-1185">Reference proteome</keyword>
<feature type="transmembrane region" description="Helical" evidence="1">
    <location>
        <begin position="40"/>
        <end position="58"/>
    </location>
</feature>
<dbReference type="Proteomes" id="UP001206067">
    <property type="component" value="Unassembled WGS sequence"/>
</dbReference>
<keyword evidence="1" id="KW-0472">Membrane</keyword>
<evidence type="ECO:0000313" key="2">
    <source>
        <dbReference type="EMBL" id="MCR2834603.1"/>
    </source>
</evidence>
<organism evidence="2 3">
    <name type="scientific">Parerythrobacter lacustris</name>
    <dbReference type="NCBI Taxonomy" id="2969984"/>
    <lineage>
        <taxon>Bacteria</taxon>
        <taxon>Pseudomonadati</taxon>
        <taxon>Pseudomonadota</taxon>
        <taxon>Alphaproteobacteria</taxon>
        <taxon>Sphingomonadales</taxon>
        <taxon>Erythrobacteraceae</taxon>
        <taxon>Parerythrobacter</taxon>
    </lineage>
</organism>
<evidence type="ECO:0000256" key="1">
    <source>
        <dbReference type="SAM" id="Phobius"/>
    </source>
</evidence>
<keyword evidence="1" id="KW-0812">Transmembrane</keyword>
<feature type="transmembrane region" description="Helical" evidence="1">
    <location>
        <begin position="6"/>
        <end position="28"/>
    </location>
</feature>
<gene>
    <name evidence="2" type="ORF">NSO95_11655</name>
</gene>
<sequence>MAVAIFSIVFIAVILALLTAGVVLCLHLWARRRLGKQMRVLVATILGPGSLFLVPFVFELVDGGQVMGELGIGLVAVTGFFSLIIGWPTAAILTRQLERSLLPDARVFE</sequence>
<reference evidence="2 3" key="1">
    <citation type="submission" date="2022-08" db="EMBL/GenBank/DDBJ databases">
        <title>Polyphasic taxonomy analysis of Qipengyuania sp.RS5-5.</title>
        <authorList>
            <person name="Xamxidin M."/>
            <person name="Wu M."/>
        </authorList>
    </citation>
    <scope>NUCLEOTIDE SEQUENCE [LARGE SCALE GENOMIC DNA]</scope>
    <source>
        <strain evidence="2 3">RS5-5</strain>
    </source>
</reference>